<organism evidence="1 2">
    <name type="scientific">Lithocarpus litseifolius</name>
    <dbReference type="NCBI Taxonomy" id="425828"/>
    <lineage>
        <taxon>Eukaryota</taxon>
        <taxon>Viridiplantae</taxon>
        <taxon>Streptophyta</taxon>
        <taxon>Embryophyta</taxon>
        <taxon>Tracheophyta</taxon>
        <taxon>Spermatophyta</taxon>
        <taxon>Magnoliopsida</taxon>
        <taxon>eudicotyledons</taxon>
        <taxon>Gunneridae</taxon>
        <taxon>Pentapetalae</taxon>
        <taxon>rosids</taxon>
        <taxon>fabids</taxon>
        <taxon>Fagales</taxon>
        <taxon>Fagaceae</taxon>
        <taxon>Lithocarpus</taxon>
    </lineage>
</organism>
<keyword evidence="2" id="KW-1185">Reference proteome</keyword>
<evidence type="ECO:0000313" key="2">
    <source>
        <dbReference type="Proteomes" id="UP001459277"/>
    </source>
</evidence>
<protein>
    <submittedName>
        <fullName evidence="1">Uncharacterized protein</fullName>
    </submittedName>
</protein>
<name>A0AAW2CDS0_9ROSI</name>
<sequence>LTSNEAGSFVIRLKVLILKAVYGLLNSFNSNAMLNWHLPMHKVLGGLGGKCSSCGVSSML</sequence>
<evidence type="ECO:0000313" key="1">
    <source>
        <dbReference type="EMBL" id="KAK9995818.1"/>
    </source>
</evidence>
<dbReference type="EMBL" id="JAZDWU010000007">
    <property type="protein sequence ID" value="KAK9995818.1"/>
    <property type="molecule type" value="Genomic_DNA"/>
</dbReference>
<accession>A0AAW2CDS0</accession>
<feature type="non-terminal residue" evidence="1">
    <location>
        <position position="1"/>
    </location>
</feature>
<comment type="caution">
    <text evidence="1">The sequence shown here is derived from an EMBL/GenBank/DDBJ whole genome shotgun (WGS) entry which is preliminary data.</text>
</comment>
<reference evidence="1 2" key="1">
    <citation type="submission" date="2024-01" db="EMBL/GenBank/DDBJ databases">
        <title>A telomere-to-telomere, gap-free genome of sweet tea (Lithocarpus litseifolius).</title>
        <authorList>
            <person name="Zhou J."/>
        </authorList>
    </citation>
    <scope>NUCLEOTIDE SEQUENCE [LARGE SCALE GENOMIC DNA]</scope>
    <source>
        <strain evidence="1">Zhou-2022a</strain>
        <tissue evidence="1">Leaf</tissue>
    </source>
</reference>
<dbReference type="Proteomes" id="UP001459277">
    <property type="component" value="Unassembled WGS sequence"/>
</dbReference>
<dbReference type="AlphaFoldDB" id="A0AAW2CDS0"/>
<gene>
    <name evidence="1" type="ORF">SO802_020504</name>
</gene>
<proteinExistence type="predicted"/>